<dbReference type="FunFam" id="3.30.390.10:FF:000001">
    <property type="entry name" value="Enolase"/>
    <property type="match status" value="1"/>
</dbReference>
<dbReference type="PRINTS" id="PR00148">
    <property type="entry name" value="ENOLASE"/>
</dbReference>
<evidence type="ECO:0000256" key="10">
    <source>
        <dbReference type="ARBA" id="ARBA00023239"/>
    </source>
</evidence>
<dbReference type="FunFam" id="3.20.20.120:FF:000001">
    <property type="entry name" value="Enolase"/>
    <property type="match status" value="1"/>
</dbReference>
<feature type="binding site" evidence="12 15">
    <location>
        <position position="242"/>
    </location>
    <ligand>
        <name>Mg(2+)</name>
        <dbReference type="ChEBI" id="CHEBI:18420"/>
    </ligand>
</feature>
<comment type="cofactor">
    <cofactor evidence="12">
        <name>Mg(2+)</name>
        <dbReference type="ChEBI" id="CHEBI:18420"/>
    </cofactor>
    <text evidence="12">Binds a second Mg(2+) ion via substrate during catalysis.</text>
</comment>
<dbReference type="InterPro" id="IPR020811">
    <property type="entry name" value="Enolase_N"/>
</dbReference>
<dbReference type="OrthoDB" id="9804716at2"/>
<feature type="binding site" evidence="12">
    <location>
        <position position="370"/>
    </location>
    <ligand>
        <name>(2R)-2-phosphoglycerate</name>
        <dbReference type="ChEBI" id="CHEBI:58289"/>
    </ligand>
</feature>
<feature type="binding site" evidence="12">
    <location>
        <position position="163"/>
    </location>
    <ligand>
        <name>(2R)-2-phosphoglycerate</name>
        <dbReference type="ChEBI" id="CHEBI:58289"/>
    </ligand>
</feature>
<dbReference type="SFLD" id="SFLDF00002">
    <property type="entry name" value="enolase"/>
    <property type="match status" value="1"/>
</dbReference>
<dbReference type="GO" id="GO:0000015">
    <property type="term" value="C:phosphopyruvate hydratase complex"/>
    <property type="evidence" value="ECO:0007669"/>
    <property type="project" value="InterPro"/>
</dbReference>
<comment type="pathway">
    <text evidence="1 12">Carbohydrate degradation; glycolysis; pyruvate from D-glyceraldehyde 3-phosphate: step 4/5.</text>
</comment>
<dbReference type="Proteomes" id="UP000247612">
    <property type="component" value="Unassembled WGS sequence"/>
</dbReference>
<dbReference type="Pfam" id="PF00113">
    <property type="entry name" value="Enolase_C"/>
    <property type="match status" value="1"/>
</dbReference>
<dbReference type="SFLD" id="SFLDG00178">
    <property type="entry name" value="enolase"/>
    <property type="match status" value="1"/>
</dbReference>
<reference evidence="19 20" key="1">
    <citation type="submission" date="2018-05" db="EMBL/GenBank/DDBJ databases">
        <title>Genomic Encyclopedia of Type Strains, Phase IV (KMG-IV): sequencing the most valuable type-strain genomes for metagenomic binning, comparative biology and taxonomic classification.</title>
        <authorList>
            <person name="Goeker M."/>
        </authorList>
    </citation>
    <scope>NUCLEOTIDE SEQUENCE [LARGE SCALE GENOMIC DNA]</scope>
    <source>
        <strain evidence="19 20">JC118</strain>
    </source>
</reference>
<dbReference type="AlphaFoldDB" id="A0A2V2FEX4"/>
<evidence type="ECO:0000256" key="15">
    <source>
        <dbReference type="PIRSR" id="PIRSR001400-3"/>
    </source>
</evidence>
<dbReference type="EC" id="4.2.1.11" evidence="3 12"/>
<evidence type="ECO:0000259" key="16">
    <source>
        <dbReference type="SMART" id="SM01192"/>
    </source>
</evidence>
<keyword evidence="5 12" id="KW-0963">Cytoplasm</keyword>
<evidence type="ECO:0000256" key="11">
    <source>
        <dbReference type="ARBA" id="ARBA00048951"/>
    </source>
</evidence>
<dbReference type="SMART" id="SM01192">
    <property type="entry name" value="Enolase_C"/>
    <property type="match status" value="1"/>
</dbReference>
<dbReference type="SUPFAM" id="SSF51604">
    <property type="entry name" value="Enolase C-terminal domain-like"/>
    <property type="match status" value="1"/>
</dbReference>
<evidence type="ECO:0000313" key="21">
    <source>
        <dbReference type="Proteomes" id="UP001276902"/>
    </source>
</evidence>
<feature type="binding site" evidence="14">
    <location>
        <position position="155"/>
    </location>
    <ligand>
        <name>substrate</name>
    </ligand>
</feature>
<feature type="domain" description="Enolase C-terminal TIM barrel" evidence="16">
    <location>
        <begin position="139"/>
        <end position="429"/>
    </location>
</feature>
<keyword evidence="10 12" id="KW-0456">Lyase</keyword>
<proteinExistence type="inferred from homology"/>
<dbReference type="InterPro" id="IPR029017">
    <property type="entry name" value="Enolase-like_N"/>
</dbReference>
<keyword evidence="8 12" id="KW-0460">Magnesium</keyword>
<evidence type="ECO:0000256" key="9">
    <source>
        <dbReference type="ARBA" id="ARBA00023152"/>
    </source>
</evidence>
<dbReference type="PANTHER" id="PTHR11902">
    <property type="entry name" value="ENOLASE"/>
    <property type="match status" value="1"/>
</dbReference>
<dbReference type="GO" id="GO:0005576">
    <property type="term" value="C:extracellular region"/>
    <property type="evidence" value="ECO:0007669"/>
    <property type="project" value="UniProtKB-SubCell"/>
</dbReference>
<accession>A0A2V2FEX4</accession>
<dbReference type="SMART" id="SM01193">
    <property type="entry name" value="Enolase_N"/>
    <property type="match status" value="1"/>
</dbReference>
<feature type="active site" description="Proton acceptor" evidence="12 13">
    <location>
        <position position="340"/>
    </location>
</feature>
<feature type="binding site" evidence="14">
    <location>
        <position position="288"/>
    </location>
    <ligand>
        <name>substrate</name>
    </ligand>
</feature>
<feature type="binding site" evidence="12">
    <location>
        <position position="391"/>
    </location>
    <ligand>
        <name>(2R)-2-phosphoglycerate</name>
        <dbReference type="ChEBI" id="CHEBI:58289"/>
    </ligand>
</feature>
<evidence type="ECO:0000313" key="20">
    <source>
        <dbReference type="Proteomes" id="UP000247612"/>
    </source>
</evidence>
<evidence type="ECO:0000256" key="1">
    <source>
        <dbReference type="ARBA" id="ARBA00005031"/>
    </source>
</evidence>
<dbReference type="GO" id="GO:0000287">
    <property type="term" value="F:magnesium ion binding"/>
    <property type="evidence" value="ECO:0007669"/>
    <property type="project" value="UniProtKB-UniRule"/>
</dbReference>
<dbReference type="Gene3D" id="3.20.20.120">
    <property type="entry name" value="Enolase-like C-terminal domain"/>
    <property type="match status" value="1"/>
</dbReference>
<feature type="binding site" evidence="12">
    <location>
        <position position="369"/>
    </location>
    <ligand>
        <name>(2R)-2-phosphoglycerate</name>
        <dbReference type="ChEBI" id="CHEBI:58289"/>
    </ligand>
</feature>
<keyword evidence="9 12" id="KW-0324">Glycolysis</keyword>
<keyword evidence="20" id="KW-1185">Reference proteome</keyword>
<feature type="binding site" evidence="12 15">
    <location>
        <position position="288"/>
    </location>
    <ligand>
        <name>Mg(2+)</name>
        <dbReference type="ChEBI" id="CHEBI:18420"/>
    </ligand>
</feature>
<evidence type="ECO:0000256" key="7">
    <source>
        <dbReference type="ARBA" id="ARBA00022723"/>
    </source>
</evidence>
<dbReference type="SUPFAM" id="SSF54826">
    <property type="entry name" value="Enolase N-terminal domain-like"/>
    <property type="match status" value="1"/>
</dbReference>
<feature type="binding site" evidence="14">
    <location>
        <position position="315"/>
    </location>
    <ligand>
        <name>substrate</name>
    </ligand>
</feature>
<comment type="cofactor">
    <cofactor evidence="15">
        <name>Mg(2+)</name>
        <dbReference type="ChEBI" id="CHEBI:18420"/>
    </cofactor>
    <text evidence="15">Mg(2+) is required for catalysis and for stabilizing the dimer.</text>
</comment>
<dbReference type="HAMAP" id="MF_00318">
    <property type="entry name" value="Enolase"/>
    <property type="match status" value="1"/>
</dbReference>
<dbReference type="NCBIfam" id="TIGR01060">
    <property type="entry name" value="eno"/>
    <property type="match status" value="1"/>
</dbReference>
<comment type="catalytic activity">
    <reaction evidence="11">
        <text>(2R)-2-phosphoglycerate = phosphoenolpyruvate + H2O</text>
        <dbReference type="Rhea" id="RHEA:10164"/>
        <dbReference type="ChEBI" id="CHEBI:15377"/>
        <dbReference type="ChEBI" id="CHEBI:58289"/>
        <dbReference type="ChEBI" id="CHEBI:58702"/>
        <dbReference type="EC" id="4.2.1.11"/>
    </reaction>
    <physiologicalReaction direction="left-to-right" evidence="11">
        <dbReference type="Rhea" id="RHEA:10165"/>
    </physiologicalReaction>
</comment>
<evidence type="ECO:0000256" key="4">
    <source>
        <dbReference type="ARBA" id="ARBA00017068"/>
    </source>
</evidence>
<dbReference type="PIRSF" id="PIRSF001400">
    <property type="entry name" value="Enolase"/>
    <property type="match status" value="1"/>
</dbReference>
<dbReference type="GO" id="GO:0004634">
    <property type="term" value="F:phosphopyruvate hydratase activity"/>
    <property type="evidence" value="ECO:0007669"/>
    <property type="project" value="UniProtKB-UniRule"/>
</dbReference>
<dbReference type="CDD" id="cd03313">
    <property type="entry name" value="enolase"/>
    <property type="match status" value="1"/>
</dbReference>
<reference evidence="18" key="2">
    <citation type="submission" date="2022-03" db="EMBL/GenBank/DDBJ databases">
        <title>First case of bacteraemia caused by Dielma fastidiosa in a patient hospitalised with diverticulitis.</title>
        <authorList>
            <person name="Forman-Ankjaer B."/>
            <person name="Hvid-Jensen F."/>
            <person name="Kobel C.M."/>
            <person name="Greve T."/>
        </authorList>
    </citation>
    <scope>NUCLEOTIDE SEQUENCE</scope>
    <source>
        <strain evidence="18">AUH_DF_2021</strain>
    </source>
</reference>
<feature type="active site" description="Proton donor" evidence="12 13">
    <location>
        <position position="205"/>
    </location>
</feature>
<dbReference type="GO" id="GO:0006096">
    <property type="term" value="P:glycolytic process"/>
    <property type="evidence" value="ECO:0007669"/>
    <property type="project" value="UniProtKB-UniRule"/>
</dbReference>
<dbReference type="InterPro" id="IPR020809">
    <property type="entry name" value="Enolase_CS"/>
</dbReference>
<evidence type="ECO:0000256" key="8">
    <source>
        <dbReference type="ARBA" id="ARBA00022842"/>
    </source>
</evidence>
<comment type="subcellular location">
    <subcellularLocation>
        <location evidence="12">Cytoplasm</location>
    </subcellularLocation>
    <subcellularLocation>
        <location evidence="12">Secreted</location>
    </subcellularLocation>
    <subcellularLocation>
        <location evidence="12">Cell surface</location>
    </subcellularLocation>
    <text evidence="12">Fractions of enolase are present in both the cytoplasm and on the cell surface.</text>
</comment>
<protein>
    <recommendedName>
        <fullName evidence="4 12">Enolase</fullName>
        <ecNumber evidence="3 12">4.2.1.11</ecNumber>
    </recommendedName>
    <alternativeName>
        <fullName evidence="12">2-phospho-D-glycerate hydro-lyase</fullName>
    </alternativeName>
    <alternativeName>
        <fullName evidence="12">2-phosphoglycerate dehydratase</fullName>
    </alternativeName>
</protein>
<feature type="binding site" evidence="14">
    <location>
        <position position="391"/>
    </location>
    <ligand>
        <name>substrate</name>
    </ligand>
</feature>
<dbReference type="GO" id="GO:0009986">
    <property type="term" value="C:cell surface"/>
    <property type="evidence" value="ECO:0007669"/>
    <property type="project" value="UniProtKB-SubCell"/>
</dbReference>
<dbReference type="Proteomes" id="UP001276902">
    <property type="component" value="Unassembled WGS sequence"/>
</dbReference>
<evidence type="ECO:0000313" key="19">
    <source>
        <dbReference type="EMBL" id="PXX79776.1"/>
    </source>
</evidence>
<sequence length="432" mass="46656">MSTIIDVYAREILDSRGNPTIEVEVTTESGAFGRAMVPSGASTGEREALELRDGDKSRFLGKGVLKAVANVNDIIAEEVIGMDVTDQVAIDNKMIELDGTKDKSKLGANAILGVSLACAHAAADYYGMPLYRYLGGFNGKKLPLPMMNVLNGGSHADSSVDFQEFMIMPVGAGSIKEAVRMGAEVFHNLKKVLKAKGHITAVGDEGGYAPNLGSNEEPLEVIMEAINAAGYKPGEDFMIAMDVAASEFYNTETKMYELKKSGQGNKTTDEMIAWYKDIVAKYPIISIEDGLGERDWDGWRKLTAELGDKVQLVGDDLFVTNPAILKEGIETNTANSILIKVNQIGTLTETFDAMQMAKEAGYTAVVSHRSGETEDTTISHIAVAFNAGQIKTGSMSRTDRIAKYNELIRIEDELGASAEFPSGKTAFYNIAK</sequence>
<keyword evidence="7 12" id="KW-0479">Metal-binding</keyword>
<comment type="caution">
    <text evidence="18">The sequence shown here is derived from an EMBL/GenBank/DDBJ whole genome shotgun (WGS) entry which is preliminary data.</text>
</comment>
<dbReference type="UniPathway" id="UPA00109">
    <property type="reaction ID" value="UER00187"/>
</dbReference>
<evidence type="ECO:0000256" key="12">
    <source>
        <dbReference type="HAMAP-Rule" id="MF_00318"/>
    </source>
</evidence>
<dbReference type="STRING" id="1034346.GCA_000313565_00841"/>
<gene>
    <name evidence="12 18" type="primary">eno</name>
    <name evidence="19" type="ORF">DES51_105251</name>
    <name evidence="18" type="ORF">MQE39_15745</name>
</gene>
<evidence type="ECO:0000256" key="3">
    <source>
        <dbReference type="ARBA" id="ARBA00012058"/>
    </source>
</evidence>
<dbReference type="PANTHER" id="PTHR11902:SF1">
    <property type="entry name" value="ENOLASE"/>
    <property type="match status" value="1"/>
</dbReference>
<dbReference type="EMBL" id="JALDAW010000023">
    <property type="protein sequence ID" value="MDY5169574.1"/>
    <property type="molecule type" value="Genomic_DNA"/>
</dbReference>
<dbReference type="RefSeq" id="WP_022937152.1">
    <property type="nucleotide sequence ID" value="NZ_BAABZA010000001.1"/>
</dbReference>
<dbReference type="InterPro" id="IPR020810">
    <property type="entry name" value="Enolase_C"/>
</dbReference>
<dbReference type="InterPro" id="IPR036849">
    <property type="entry name" value="Enolase-like_C_sf"/>
</dbReference>
<dbReference type="Pfam" id="PF03952">
    <property type="entry name" value="Enolase_N"/>
    <property type="match status" value="1"/>
</dbReference>
<evidence type="ECO:0000256" key="5">
    <source>
        <dbReference type="ARBA" id="ARBA00022490"/>
    </source>
</evidence>
<feature type="binding site" evidence="14">
    <location>
        <position position="164"/>
    </location>
    <ligand>
        <name>substrate</name>
    </ligand>
</feature>
<feature type="domain" description="Enolase N-terminal" evidence="17">
    <location>
        <begin position="4"/>
        <end position="134"/>
    </location>
</feature>
<feature type="binding site" evidence="12 15">
    <location>
        <position position="315"/>
    </location>
    <ligand>
        <name>Mg(2+)</name>
        <dbReference type="ChEBI" id="CHEBI:18420"/>
    </ligand>
</feature>
<dbReference type="Gene3D" id="3.30.390.10">
    <property type="entry name" value="Enolase-like, N-terminal domain"/>
    <property type="match status" value="1"/>
</dbReference>
<comment type="similarity">
    <text evidence="2 12">Belongs to the enolase family.</text>
</comment>
<feature type="binding site" evidence="12">
    <location>
        <position position="340"/>
    </location>
    <ligand>
        <name>(2R)-2-phosphoglycerate</name>
        <dbReference type="ChEBI" id="CHEBI:58289"/>
    </ligand>
</feature>
<name>A0A2V2FEX4_9FIRM</name>
<evidence type="ECO:0000313" key="18">
    <source>
        <dbReference type="EMBL" id="MDY5169574.1"/>
    </source>
</evidence>
<dbReference type="SFLD" id="SFLDS00001">
    <property type="entry name" value="Enolase"/>
    <property type="match status" value="1"/>
</dbReference>
<evidence type="ECO:0000256" key="2">
    <source>
        <dbReference type="ARBA" id="ARBA00009604"/>
    </source>
</evidence>
<keyword evidence="6 12" id="KW-0964">Secreted</keyword>
<organism evidence="18 21">
    <name type="scientific">Dielma fastidiosa</name>
    <dbReference type="NCBI Taxonomy" id="1034346"/>
    <lineage>
        <taxon>Bacteria</taxon>
        <taxon>Bacillati</taxon>
        <taxon>Bacillota</taxon>
        <taxon>Erysipelotrichia</taxon>
        <taxon>Erysipelotrichales</taxon>
        <taxon>Erysipelotrichaceae</taxon>
        <taxon>Dielma</taxon>
    </lineage>
</organism>
<evidence type="ECO:0000256" key="14">
    <source>
        <dbReference type="PIRSR" id="PIRSR001400-2"/>
    </source>
</evidence>
<dbReference type="InterPro" id="IPR000941">
    <property type="entry name" value="Enolase"/>
</dbReference>
<evidence type="ECO:0000256" key="6">
    <source>
        <dbReference type="ARBA" id="ARBA00022525"/>
    </source>
</evidence>
<dbReference type="GeneID" id="94440333"/>
<comment type="function">
    <text evidence="12">Catalyzes the reversible conversion of 2-phosphoglycerate (2-PG) into phosphoenolpyruvate (PEP). It is essential for the degradation of carbohydrates via glycolysis.</text>
</comment>
<evidence type="ECO:0000256" key="13">
    <source>
        <dbReference type="PIRSR" id="PIRSR001400-1"/>
    </source>
</evidence>
<evidence type="ECO:0000259" key="17">
    <source>
        <dbReference type="SMART" id="SM01193"/>
    </source>
</evidence>
<dbReference type="EMBL" id="QJKH01000005">
    <property type="protein sequence ID" value="PXX79776.1"/>
    <property type="molecule type" value="Genomic_DNA"/>
</dbReference>
<dbReference type="PROSITE" id="PS00164">
    <property type="entry name" value="ENOLASE"/>
    <property type="match status" value="1"/>
</dbReference>
<feature type="binding site" evidence="14">
    <location>
        <begin position="367"/>
        <end position="370"/>
    </location>
    <ligand>
        <name>substrate</name>
    </ligand>
</feature>